<dbReference type="FunFam" id="3.40.50.880:FF:000003">
    <property type="entry name" value="Anthranilate synthase component II"/>
    <property type="match status" value="1"/>
</dbReference>
<dbReference type="InterPro" id="IPR006221">
    <property type="entry name" value="TrpG/PapA_dom"/>
</dbReference>
<feature type="transmembrane region" description="Helical" evidence="39">
    <location>
        <begin position="609"/>
        <end position="628"/>
    </location>
</feature>
<evidence type="ECO:0000256" key="32">
    <source>
        <dbReference type="ARBA" id="ARBA00023268"/>
    </source>
</evidence>
<comment type="similarity">
    <text evidence="9">Belongs to the anthranilate synthase component I family.</text>
</comment>
<dbReference type="EC" id="4.1.1.48" evidence="14"/>
<evidence type="ECO:0000256" key="39">
    <source>
        <dbReference type="SAM" id="Phobius"/>
    </source>
</evidence>
<evidence type="ECO:0000256" key="23">
    <source>
        <dbReference type="ARBA" id="ARBA00022793"/>
    </source>
</evidence>
<feature type="transmembrane region" description="Helical" evidence="39">
    <location>
        <begin position="670"/>
        <end position="693"/>
    </location>
</feature>
<dbReference type="FunFam" id="3.20.20.70:FF:000024">
    <property type="entry name" value="Indole-3-glycerol phosphate synthase"/>
    <property type="match status" value="1"/>
</dbReference>
<dbReference type="InterPro" id="IPR005256">
    <property type="entry name" value="Anth_synth_I_PabB"/>
</dbReference>
<dbReference type="InterPro" id="IPR005801">
    <property type="entry name" value="ADC_synthase"/>
</dbReference>
<evidence type="ECO:0000313" key="47">
    <source>
        <dbReference type="Proteomes" id="UP000601435"/>
    </source>
</evidence>
<dbReference type="Gene3D" id="1.20.120.350">
    <property type="entry name" value="Voltage-gated potassium channels. Chain C"/>
    <property type="match status" value="1"/>
</dbReference>
<feature type="domain" description="Chorismate-utilising enzyme C-terminal" evidence="42">
    <location>
        <begin position="217"/>
        <end position="469"/>
    </location>
</feature>
<evidence type="ECO:0000256" key="24">
    <source>
        <dbReference type="ARBA" id="ARBA00022822"/>
    </source>
</evidence>
<comment type="subunit">
    <text evidence="10">Heterotetramer consisting of two non-identical subunits: a beta subunit (TrpG) and a large alpha subunit (TrpE).</text>
</comment>
<dbReference type="EC" id="2.4.2.18" evidence="12"/>
<keyword evidence="24" id="KW-0822">Tryptophan biosynthesis</keyword>
<feature type="transmembrane region" description="Helical" evidence="39">
    <location>
        <begin position="485"/>
        <end position="503"/>
    </location>
</feature>
<evidence type="ECO:0000256" key="14">
    <source>
        <dbReference type="ARBA" id="ARBA00012362"/>
    </source>
</evidence>
<dbReference type="PRINTS" id="PR00096">
    <property type="entry name" value="GATASE"/>
</dbReference>
<keyword evidence="28 39" id="KW-1133">Transmembrane helix</keyword>
<dbReference type="Gene3D" id="3.40.50.880">
    <property type="match status" value="1"/>
</dbReference>
<evidence type="ECO:0000259" key="42">
    <source>
        <dbReference type="Pfam" id="PF00425"/>
    </source>
</evidence>
<dbReference type="NCBIfam" id="NF001373">
    <property type="entry name" value="PRK00278.1-6"/>
    <property type="match status" value="1"/>
</dbReference>
<comment type="function">
    <text evidence="33">Part of a heterotetrameric complex that catalyzes the two-step biosynthesis of anthranilate, an intermediate in the biosynthesis of L-tryptophan. In the first step, the glutamine-binding beta subunit (TrpG) of anthranilate synthase (AS) provides the glutamine amidotransferase activity which generates ammonia as a substrate that, along with chorismate, is used in the second step, catalyzed by the large alpha subunit of AS (TrpE) to produce anthranilate. In the absence of TrpG, TrpE can synthesize anthranilate directly from chorismate and high concentrations of ammonia.</text>
</comment>
<reference evidence="46" key="1">
    <citation type="submission" date="2021-02" db="EMBL/GenBank/DDBJ databases">
        <authorList>
            <person name="Dougan E. K."/>
            <person name="Rhodes N."/>
            <person name="Thang M."/>
            <person name="Chan C."/>
        </authorList>
    </citation>
    <scope>NUCLEOTIDE SEQUENCE</scope>
</reference>
<evidence type="ECO:0000256" key="11">
    <source>
        <dbReference type="ARBA" id="ARBA00011743"/>
    </source>
</evidence>
<evidence type="ECO:0000259" key="43">
    <source>
        <dbReference type="Pfam" id="PF00520"/>
    </source>
</evidence>
<dbReference type="Pfam" id="PF00520">
    <property type="entry name" value="Ion_trans"/>
    <property type="match status" value="1"/>
</dbReference>
<feature type="domain" description="Glutamine amidotransferase" evidence="40">
    <location>
        <begin position="736"/>
        <end position="917"/>
    </location>
</feature>
<dbReference type="InterPro" id="IPR000312">
    <property type="entry name" value="Glycosyl_Trfase_fam3"/>
</dbReference>
<feature type="domain" description="Ion transport" evidence="43">
    <location>
        <begin position="483"/>
        <end position="702"/>
    </location>
</feature>
<dbReference type="PROSITE" id="PS00614">
    <property type="entry name" value="IGPS"/>
    <property type="match status" value="1"/>
</dbReference>
<dbReference type="InterPro" id="IPR027359">
    <property type="entry name" value="Volt_channel_dom_sf"/>
</dbReference>
<evidence type="ECO:0000256" key="5">
    <source>
        <dbReference type="ARBA" id="ARBA00004696"/>
    </source>
</evidence>
<evidence type="ECO:0000256" key="31">
    <source>
        <dbReference type="ARBA" id="ARBA00023239"/>
    </source>
</evidence>
<dbReference type="Proteomes" id="UP000601435">
    <property type="component" value="Unassembled WGS sequence"/>
</dbReference>
<evidence type="ECO:0000256" key="29">
    <source>
        <dbReference type="ARBA" id="ARBA00023136"/>
    </source>
</evidence>
<dbReference type="InterPro" id="IPR013785">
    <property type="entry name" value="Aldolase_TIM"/>
</dbReference>
<dbReference type="UniPathway" id="UPA00077">
    <property type="reaction ID" value="UER00149"/>
</dbReference>
<dbReference type="SUPFAM" id="SSF52317">
    <property type="entry name" value="Class I glutamine amidotransferase-like"/>
    <property type="match status" value="1"/>
</dbReference>
<evidence type="ECO:0000256" key="2">
    <source>
        <dbReference type="ARBA" id="ARBA00001633"/>
    </source>
</evidence>
<accession>A0A812UH90</accession>
<dbReference type="SUPFAM" id="SSF81324">
    <property type="entry name" value="Voltage-gated potassium channels"/>
    <property type="match status" value="1"/>
</dbReference>
<evidence type="ECO:0000256" key="28">
    <source>
        <dbReference type="ARBA" id="ARBA00022989"/>
    </source>
</evidence>
<dbReference type="NCBIfam" id="NF001377">
    <property type="entry name" value="PRK00278.2-4"/>
    <property type="match status" value="1"/>
</dbReference>
<comment type="catalytic activity">
    <reaction evidence="2">
        <text>1-(2-carboxyphenylamino)-1-deoxy-D-ribulose 5-phosphate + H(+) = (1S,2R)-1-C-(indol-3-yl)glycerol 3-phosphate + CO2 + H2O</text>
        <dbReference type="Rhea" id="RHEA:23476"/>
        <dbReference type="ChEBI" id="CHEBI:15377"/>
        <dbReference type="ChEBI" id="CHEBI:15378"/>
        <dbReference type="ChEBI" id="CHEBI:16526"/>
        <dbReference type="ChEBI" id="CHEBI:58613"/>
        <dbReference type="ChEBI" id="CHEBI:58866"/>
        <dbReference type="EC" id="4.1.1.48"/>
    </reaction>
</comment>
<dbReference type="Pfam" id="PF00218">
    <property type="entry name" value="IGPS"/>
    <property type="match status" value="1"/>
</dbReference>
<evidence type="ECO:0000256" key="8">
    <source>
        <dbReference type="ARBA" id="ARBA00005009"/>
    </source>
</evidence>
<protein>
    <recommendedName>
        <fullName evidence="16">Anthranilate synthase component 1</fullName>
        <ecNumber evidence="12">2.4.2.18</ecNumber>
        <ecNumber evidence="14">4.1.1.48</ecNumber>
        <ecNumber evidence="13">4.1.3.27</ecNumber>
    </recommendedName>
    <alternativeName>
        <fullName evidence="17">Anthranilate synthase component 2</fullName>
    </alternativeName>
    <alternativeName>
        <fullName evidence="38">Anthranilate synthase, glutamine amidotransferase component</fullName>
    </alternativeName>
    <alternativeName>
        <fullName evidence="15">Multifunctional tryptophan biosynthesis protein</fullName>
    </alternativeName>
    <alternativeName>
        <fullName evidence="34">Para-aminobenzoate synthase</fullName>
    </alternativeName>
    <alternativeName>
        <fullName evidence="35">p-aminobenzoic acid synthase</fullName>
    </alternativeName>
</protein>
<evidence type="ECO:0000256" key="34">
    <source>
        <dbReference type="ARBA" id="ARBA00031329"/>
    </source>
</evidence>
<dbReference type="SUPFAM" id="SSF51366">
    <property type="entry name" value="Ribulose-phoshate binding barrel"/>
    <property type="match status" value="1"/>
</dbReference>
<dbReference type="UniPathway" id="UPA00035">
    <property type="reaction ID" value="UER00040"/>
</dbReference>
<dbReference type="InterPro" id="IPR001468">
    <property type="entry name" value="Indole-3-GlycerolPSynthase_CS"/>
</dbReference>
<dbReference type="PANTHER" id="PTHR11236">
    <property type="entry name" value="AMINOBENZOATE/ANTHRANILATE SYNTHASE"/>
    <property type="match status" value="1"/>
</dbReference>
<dbReference type="CDD" id="cd00331">
    <property type="entry name" value="IGPS"/>
    <property type="match status" value="1"/>
</dbReference>
<keyword evidence="21 39" id="KW-0812">Transmembrane</keyword>
<evidence type="ECO:0000256" key="20">
    <source>
        <dbReference type="ARBA" id="ARBA00022679"/>
    </source>
</evidence>
<name>A0A812UH90_9DINO</name>
<evidence type="ECO:0000259" key="40">
    <source>
        <dbReference type="Pfam" id="PF00117"/>
    </source>
</evidence>
<dbReference type="SUPFAM" id="SSF47648">
    <property type="entry name" value="Nucleoside phosphorylase/phosphoribosyltransferase N-terminal domain"/>
    <property type="match status" value="1"/>
</dbReference>
<dbReference type="InterPro" id="IPR017926">
    <property type="entry name" value="GATASE"/>
</dbReference>
<evidence type="ECO:0000256" key="33">
    <source>
        <dbReference type="ARBA" id="ARBA00025634"/>
    </source>
</evidence>
<evidence type="ECO:0000259" key="41">
    <source>
        <dbReference type="Pfam" id="PF00218"/>
    </source>
</evidence>
<evidence type="ECO:0000256" key="36">
    <source>
        <dbReference type="ARBA" id="ARBA00047683"/>
    </source>
</evidence>
<evidence type="ECO:0000256" key="25">
    <source>
        <dbReference type="ARBA" id="ARBA00022842"/>
    </source>
</evidence>
<dbReference type="SUPFAM" id="SSF52418">
    <property type="entry name" value="Nucleoside phosphorylase/phosphoribosyltransferase catalytic domain"/>
    <property type="match status" value="1"/>
</dbReference>
<evidence type="ECO:0000256" key="30">
    <source>
        <dbReference type="ARBA" id="ARBA00023141"/>
    </source>
</evidence>
<feature type="transmembrane region" description="Helical" evidence="39">
    <location>
        <begin position="554"/>
        <end position="574"/>
    </location>
</feature>
<proteinExistence type="inferred from homology"/>
<comment type="subunit">
    <text evidence="11">Tetramer of two components I and two components II.</text>
</comment>
<dbReference type="Pfam" id="PF04715">
    <property type="entry name" value="Anth_synt_I_N"/>
    <property type="match status" value="1"/>
</dbReference>
<dbReference type="HAMAP" id="MF_00211">
    <property type="entry name" value="TrpD"/>
    <property type="match status" value="1"/>
</dbReference>
<dbReference type="GO" id="GO:0046820">
    <property type="term" value="F:4-amino-4-deoxychorismate synthase activity"/>
    <property type="evidence" value="ECO:0007669"/>
    <property type="project" value="UniProtKB-EC"/>
</dbReference>
<feature type="domain" description="Glycosyl transferase family 3" evidence="44">
    <location>
        <begin position="984"/>
        <end position="1236"/>
    </location>
</feature>
<evidence type="ECO:0000256" key="38">
    <source>
        <dbReference type="ARBA" id="ARBA00082672"/>
    </source>
</evidence>
<keyword evidence="27" id="KW-0315">Glutamine amidotransferase</keyword>
<organism evidence="46 47">
    <name type="scientific">Symbiodinium necroappetens</name>
    <dbReference type="NCBI Taxonomy" id="1628268"/>
    <lineage>
        <taxon>Eukaryota</taxon>
        <taxon>Sar</taxon>
        <taxon>Alveolata</taxon>
        <taxon>Dinophyceae</taxon>
        <taxon>Suessiales</taxon>
        <taxon>Symbiodiniaceae</taxon>
        <taxon>Symbiodinium</taxon>
    </lineage>
</organism>
<evidence type="ECO:0000256" key="27">
    <source>
        <dbReference type="ARBA" id="ARBA00022962"/>
    </source>
</evidence>
<comment type="cofactor">
    <cofactor evidence="3">
        <name>Mg(2+)</name>
        <dbReference type="ChEBI" id="CHEBI:18420"/>
    </cofactor>
</comment>
<comment type="caution">
    <text evidence="46">The sequence shown here is derived from an EMBL/GenBank/DDBJ whole genome shotgun (WGS) entry which is preliminary data.</text>
</comment>
<evidence type="ECO:0000256" key="18">
    <source>
        <dbReference type="ARBA" id="ARBA00022605"/>
    </source>
</evidence>
<keyword evidence="29 39" id="KW-0472">Membrane</keyword>
<dbReference type="InterPro" id="IPR013798">
    <property type="entry name" value="Indole-3-glycerol_P_synth_dom"/>
</dbReference>
<dbReference type="Gene3D" id="1.10.287.70">
    <property type="match status" value="1"/>
</dbReference>
<comment type="catalytic activity">
    <reaction evidence="1">
        <text>chorismate + L-glutamine = 4-amino-4-deoxychorismate + L-glutamate</text>
        <dbReference type="Rhea" id="RHEA:11672"/>
        <dbReference type="ChEBI" id="CHEBI:29748"/>
        <dbReference type="ChEBI" id="CHEBI:29985"/>
        <dbReference type="ChEBI" id="CHEBI:58359"/>
        <dbReference type="ChEBI" id="CHEBI:58406"/>
        <dbReference type="EC" id="2.6.1.85"/>
    </reaction>
</comment>
<comment type="pathway">
    <text evidence="5">Amino-acid biosynthesis; L-tryptophan biosynthesis; L-tryptophan from chorismate: step 4/5.</text>
</comment>
<dbReference type="Gene3D" id="3.40.1030.10">
    <property type="entry name" value="Nucleoside phosphorylase/phosphoribosyltransferase catalytic domain"/>
    <property type="match status" value="1"/>
</dbReference>
<dbReference type="GO" id="GO:0004048">
    <property type="term" value="F:anthranilate phosphoribosyltransferase activity"/>
    <property type="evidence" value="ECO:0007669"/>
    <property type="project" value="UniProtKB-EC"/>
</dbReference>
<evidence type="ECO:0000256" key="19">
    <source>
        <dbReference type="ARBA" id="ARBA00022676"/>
    </source>
</evidence>
<dbReference type="InterPro" id="IPR036320">
    <property type="entry name" value="Glycosyl_Trfase_fam3_N_dom_sf"/>
</dbReference>
<feature type="transmembrane region" description="Helical" evidence="39">
    <location>
        <begin position="634"/>
        <end position="650"/>
    </location>
</feature>
<dbReference type="PANTHER" id="PTHR11236:SF48">
    <property type="entry name" value="ISOCHORISMATE SYNTHASE MENF"/>
    <property type="match status" value="1"/>
</dbReference>
<dbReference type="SUPFAM" id="SSF56322">
    <property type="entry name" value="ADC synthase"/>
    <property type="match status" value="1"/>
</dbReference>
<keyword evidence="47" id="KW-1185">Reference proteome</keyword>
<dbReference type="InterPro" id="IPR005940">
    <property type="entry name" value="Anthranilate_Pribosyl_Tfrase"/>
</dbReference>
<dbReference type="GO" id="GO:0000162">
    <property type="term" value="P:L-tryptophan biosynthetic process"/>
    <property type="evidence" value="ECO:0007669"/>
    <property type="project" value="UniProtKB-UniPathway"/>
</dbReference>
<keyword evidence="26" id="KW-0289">Folate biosynthesis</keyword>
<dbReference type="PRINTS" id="PR00097">
    <property type="entry name" value="ANTSNTHASEII"/>
</dbReference>
<evidence type="ECO:0000256" key="4">
    <source>
        <dbReference type="ARBA" id="ARBA00004141"/>
    </source>
</evidence>
<keyword evidence="25" id="KW-0460">Magnesium</keyword>
<evidence type="ECO:0000256" key="17">
    <source>
        <dbReference type="ARBA" id="ARBA00020654"/>
    </source>
</evidence>
<dbReference type="GO" id="GO:0046872">
    <property type="term" value="F:metal ion binding"/>
    <property type="evidence" value="ECO:0007669"/>
    <property type="project" value="UniProtKB-KW"/>
</dbReference>
<dbReference type="InterPro" id="IPR029062">
    <property type="entry name" value="Class_I_gatase-like"/>
</dbReference>
<dbReference type="Pfam" id="PF00117">
    <property type="entry name" value="GATase"/>
    <property type="match status" value="1"/>
</dbReference>
<dbReference type="FunFam" id="3.40.1030.10:FF:000002">
    <property type="entry name" value="Anthranilate phosphoribosyltransferase"/>
    <property type="match status" value="1"/>
</dbReference>
<feature type="transmembrane region" description="Helical" evidence="39">
    <location>
        <begin position="515"/>
        <end position="534"/>
    </location>
</feature>
<feature type="domain" description="Anthranilate synthase component I N-terminal" evidence="45">
    <location>
        <begin position="20"/>
        <end position="162"/>
    </location>
</feature>
<keyword evidence="32" id="KW-0511">Multifunctional enzyme</keyword>
<keyword evidence="23" id="KW-0210">Decarboxylase</keyword>
<dbReference type="HAMAP" id="MF_00134_B">
    <property type="entry name" value="IGPS_B"/>
    <property type="match status" value="1"/>
</dbReference>
<keyword evidence="20" id="KW-0808">Transferase</keyword>
<evidence type="ECO:0000256" key="26">
    <source>
        <dbReference type="ARBA" id="ARBA00022909"/>
    </source>
</evidence>
<evidence type="ECO:0000256" key="37">
    <source>
        <dbReference type="ARBA" id="ARBA00061500"/>
    </source>
</evidence>
<dbReference type="GO" id="GO:0005216">
    <property type="term" value="F:monoatomic ion channel activity"/>
    <property type="evidence" value="ECO:0007669"/>
    <property type="project" value="InterPro"/>
</dbReference>
<dbReference type="OrthoDB" id="524799at2759"/>
<dbReference type="InterPro" id="IPR005821">
    <property type="entry name" value="Ion_trans_dom"/>
</dbReference>
<dbReference type="PROSITE" id="PS51273">
    <property type="entry name" value="GATASE_TYPE_1"/>
    <property type="match status" value="1"/>
</dbReference>
<keyword evidence="31" id="KW-0456">Lyase</keyword>
<dbReference type="GO" id="GO:0016020">
    <property type="term" value="C:membrane"/>
    <property type="evidence" value="ECO:0007669"/>
    <property type="project" value="UniProtKB-SubCell"/>
</dbReference>
<dbReference type="InterPro" id="IPR011060">
    <property type="entry name" value="RibuloseP-bd_barrel"/>
</dbReference>
<dbReference type="GO" id="GO:0004425">
    <property type="term" value="F:indole-3-glycerol-phosphate synthase activity"/>
    <property type="evidence" value="ECO:0007669"/>
    <property type="project" value="UniProtKB-EC"/>
</dbReference>
<dbReference type="CDD" id="cd01743">
    <property type="entry name" value="GATase1_Anthranilate_Synthase"/>
    <property type="match status" value="1"/>
</dbReference>
<comment type="pathway">
    <text evidence="6">Amino-acid biosynthesis; L-tryptophan biosynthesis; L-tryptophan from chorismate: step 1/5.</text>
</comment>
<keyword evidence="22" id="KW-0479">Metal-binding</keyword>
<keyword evidence="18" id="KW-0028">Amino-acid biosynthesis</keyword>
<sequence>MTDATPTYHRTPVVVETLADLDTPLSVYLKLADGPYSYLLESSQGGEKWGRYSIIGLPARTFLTVRGDDITVTHNGKVIEQISTDDPLTFIEQFQARYIVEERPDLPRFYGGLVGYFGYDTVRYVEKRLKHTTPPDPLKTPDILLMVSEEVVIFDNVKGRMQLVSLVDPNVDGLIEQTREKLQARVRTLAQATPKIPVSQANQNIEESDFISETGEAAFKESVEQIKEYTRAGDVMQVVLAQRMSIPFASPAINLYRALRSLNPSPYMYFMNLGDFQIVSSSPEILARLENGRITNRPLAGTRRRGHTDAEDLALEEELLADPKEIAEHLMLIDLGRNDVGRVAESGSVEVTEQFVIERYSHVMHISSNVEGTLKPGKTAMDLLRATLPVGTLSGAPKVRAMEIIDELEPVKRGIYGGAVGYLAWNGNMDTAIAIRTAVVKDGKLYIEAGGGIVADSVPRLEWKESLNKGRAIFRAAAMAENHNWFTNSITVVIVLNAIVIGLDTSKTLYDSYHWLFVIANQVFLAIYIIEALIKMAAEYPKITRYFKDGWNIFDFTIIVISLIPATGQLATLARLARLLRVLRLISTLPELRLIVATLVRSIPSMGHVLMLMSIIFYVYGVAGYHLFHDVDPTHWDTLGIALLSLFRIVTLEDWTDIMYAAMAVKPWAWMYFVSFVVLGTFVVVNLFIAVVINNLDEAKAERLKELSTPPTSDEILRELRDTQTALARGENLMILMIDNYDSFTYNIVQYLSELGAEVEVFRNDEISIADIEKMAPEKIVISPGPCTPDEAGISLEVVSTFAGKIPLLGVCLGHQSIGQAFGGEVVRAEDVMHGKISMIHHNGIGVFKGLPNPFEATRYHSLIVKKDSLPDCLEMTAWTEKEGEVHEIMGFRHKTLAVEGVQFHPESIMTQSGHALEDIVSGKDLNQEATAEVFHTIMTGEATPAQIGAFLVGMRLKGETAEELAGAAMTMRNLSTKVNVSHPNLVDTCGTGGSGSKLFNISTAAAFVAAAAGAKVAKHGNRKMTSFCGSADVLEAAGVALTLTPEQIATCIMDVGVGFMFAQAHHSAMRFAGPVRQEIGVRTMMNVLGPMTNPAGAKRQVIGVFDSQWQTRMAQVLHLLGTEHAMIVHSNGLDEIRLDAPTSVVELRNGAIEQYDIAPEDFGLERISTSAVNDLCADSTESSLKLVKQSLTSADSAAADIVSLNAGAAIYVSGVATSLKNGVLMAQDAIAAGLAKERFDELEVEARKLQLSLTDLQQQSETVQPARGFCAALQRAAEQKKPGVIAEIKKASPSKGVIREDFDPVAIAESYTRHGATCLSVLTDESYFQGSDQYLRDVREVTNLPIIRKDFTIDEYQVYEAKALGADCILLIASALNIMQLTVLNQTAKGIGLDVLIEVHNLSELQAALSLQPTLIGINNRNLKTFETSLTNTTDLLPHIPGNITVVTESGIRSAEDISLMNSHGVYCFLVGETFMRADDPGQALRDLFY</sequence>
<keyword evidence="19" id="KW-0328">Glycosyltransferase</keyword>
<evidence type="ECO:0000256" key="6">
    <source>
        <dbReference type="ARBA" id="ARBA00004873"/>
    </source>
</evidence>
<evidence type="ECO:0000256" key="15">
    <source>
        <dbReference type="ARBA" id="ARBA00018819"/>
    </source>
</evidence>
<dbReference type="InterPro" id="IPR019999">
    <property type="entry name" value="Anth_synth_I-like"/>
</dbReference>
<dbReference type="GO" id="GO:0046654">
    <property type="term" value="P:tetrahydrofolate biosynthetic process"/>
    <property type="evidence" value="ECO:0007669"/>
    <property type="project" value="UniProtKB-UniPathway"/>
</dbReference>
<evidence type="ECO:0000256" key="22">
    <source>
        <dbReference type="ARBA" id="ARBA00022723"/>
    </source>
</evidence>
<evidence type="ECO:0000256" key="1">
    <source>
        <dbReference type="ARBA" id="ARBA00001000"/>
    </source>
</evidence>
<dbReference type="InterPro" id="IPR006805">
    <property type="entry name" value="Anth_synth_I_N"/>
</dbReference>
<dbReference type="NCBIfam" id="TIGR01245">
    <property type="entry name" value="trpD"/>
    <property type="match status" value="1"/>
</dbReference>
<evidence type="ECO:0000256" key="16">
    <source>
        <dbReference type="ARBA" id="ARBA00020653"/>
    </source>
</evidence>
<comment type="pathway">
    <text evidence="8">Cofactor biosynthesis; tetrahydrofolate biosynthesis; 4-aminobenzoate from chorismate: step 1/2.</text>
</comment>
<dbReference type="GO" id="GO:0004049">
    <property type="term" value="F:anthranilate synthase activity"/>
    <property type="evidence" value="ECO:0007669"/>
    <property type="project" value="UniProtKB-EC"/>
</dbReference>
<dbReference type="InterPro" id="IPR015890">
    <property type="entry name" value="Chorismate_C"/>
</dbReference>
<evidence type="ECO:0000256" key="9">
    <source>
        <dbReference type="ARBA" id="ARBA00009562"/>
    </source>
</evidence>
<comment type="subcellular location">
    <subcellularLocation>
        <location evidence="4">Membrane</location>
        <topology evidence="4">Multi-pass membrane protein</topology>
    </subcellularLocation>
</comment>
<evidence type="ECO:0000256" key="35">
    <source>
        <dbReference type="ARBA" id="ARBA00031904"/>
    </source>
</evidence>
<dbReference type="Gene3D" id="3.20.20.70">
    <property type="entry name" value="Aldolase class I"/>
    <property type="match status" value="1"/>
</dbReference>
<dbReference type="Gene3D" id="3.60.120.10">
    <property type="entry name" value="Anthranilate synthase"/>
    <property type="match status" value="1"/>
</dbReference>
<dbReference type="Pfam" id="PF00591">
    <property type="entry name" value="Glycos_transf_3"/>
    <property type="match status" value="1"/>
</dbReference>
<dbReference type="GO" id="GO:0046656">
    <property type="term" value="P:folic acid biosynthetic process"/>
    <property type="evidence" value="ECO:0007669"/>
    <property type="project" value="UniProtKB-KW"/>
</dbReference>
<dbReference type="NCBIfam" id="TIGR00564">
    <property type="entry name" value="trpE_most"/>
    <property type="match status" value="1"/>
</dbReference>
<dbReference type="Gene3D" id="1.20.970.10">
    <property type="entry name" value="Transferase, Pyrimidine Nucleoside Phosphorylase, Chain C"/>
    <property type="match status" value="1"/>
</dbReference>
<keyword evidence="30" id="KW-0057">Aromatic amino acid biosynthesis</keyword>
<gene>
    <name evidence="46" type="primary">trpE</name>
    <name evidence="46" type="ORF">SNEC2469_LOCUS16364</name>
</gene>
<evidence type="ECO:0000259" key="45">
    <source>
        <dbReference type="Pfam" id="PF04715"/>
    </source>
</evidence>
<evidence type="ECO:0000256" key="3">
    <source>
        <dbReference type="ARBA" id="ARBA00001946"/>
    </source>
</evidence>
<dbReference type="EC" id="4.1.3.27" evidence="13"/>
<comment type="similarity">
    <text evidence="37">Belongs to the anthranilate phosphoribosyltransferase family.</text>
</comment>
<evidence type="ECO:0000313" key="46">
    <source>
        <dbReference type="EMBL" id="CAE7564914.1"/>
    </source>
</evidence>
<dbReference type="NCBIfam" id="TIGR00566">
    <property type="entry name" value="trpG_papA"/>
    <property type="match status" value="1"/>
</dbReference>
<evidence type="ECO:0000259" key="44">
    <source>
        <dbReference type="Pfam" id="PF00591"/>
    </source>
</evidence>
<evidence type="ECO:0000256" key="21">
    <source>
        <dbReference type="ARBA" id="ARBA00022692"/>
    </source>
</evidence>
<comment type="catalytic activity">
    <reaction evidence="36">
        <text>chorismate + L-glutamine = anthranilate + pyruvate + L-glutamate + H(+)</text>
        <dbReference type="Rhea" id="RHEA:21732"/>
        <dbReference type="ChEBI" id="CHEBI:15361"/>
        <dbReference type="ChEBI" id="CHEBI:15378"/>
        <dbReference type="ChEBI" id="CHEBI:16567"/>
        <dbReference type="ChEBI" id="CHEBI:29748"/>
        <dbReference type="ChEBI" id="CHEBI:29985"/>
        <dbReference type="ChEBI" id="CHEBI:58359"/>
        <dbReference type="EC" id="4.1.3.27"/>
    </reaction>
</comment>
<evidence type="ECO:0000256" key="7">
    <source>
        <dbReference type="ARBA" id="ARBA00004907"/>
    </source>
</evidence>
<evidence type="ECO:0000256" key="10">
    <source>
        <dbReference type="ARBA" id="ARBA00011575"/>
    </source>
</evidence>
<dbReference type="Pfam" id="PF00425">
    <property type="entry name" value="Chorismate_bind"/>
    <property type="match status" value="1"/>
</dbReference>
<dbReference type="InterPro" id="IPR035902">
    <property type="entry name" value="Nuc_phospho_transferase"/>
</dbReference>
<comment type="pathway">
    <text evidence="7">Amino-acid biosynthesis; L-tryptophan biosynthesis; L-tryptophan from chorismate: step 2/5.</text>
</comment>
<dbReference type="EMBL" id="CAJNJA010026807">
    <property type="protein sequence ID" value="CAE7564914.1"/>
    <property type="molecule type" value="Genomic_DNA"/>
</dbReference>
<evidence type="ECO:0000256" key="13">
    <source>
        <dbReference type="ARBA" id="ARBA00012266"/>
    </source>
</evidence>
<feature type="domain" description="Indole-3-glycerol phosphate synthase" evidence="41">
    <location>
        <begin position="1243"/>
        <end position="1489"/>
    </location>
</feature>
<evidence type="ECO:0000256" key="12">
    <source>
        <dbReference type="ARBA" id="ARBA00011948"/>
    </source>
</evidence>